<dbReference type="AlphaFoldDB" id="A0AAP0P8V7"/>
<accession>A0AAP0P8V7</accession>
<reference evidence="2 3" key="1">
    <citation type="submission" date="2024-01" db="EMBL/GenBank/DDBJ databases">
        <title>Genome assemblies of Stephania.</title>
        <authorList>
            <person name="Yang L."/>
        </authorList>
    </citation>
    <scope>NUCLEOTIDE SEQUENCE [LARGE SCALE GENOMIC DNA]</scope>
    <source>
        <strain evidence="2">YNDBR</strain>
        <tissue evidence="2">Leaf</tissue>
    </source>
</reference>
<evidence type="ECO:0000313" key="3">
    <source>
        <dbReference type="Proteomes" id="UP001420932"/>
    </source>
</evidence>
<sequence>MGKPAGGSGKLVDGDADAGEELDSRGGGAAPVVTPAVARRRRQRCQQRWWCGSDASSGAVATVTQLQRRRGERRDGIVGPIGGVTSTNFNDAMEVSANLRSSKEKAP</sequence>
<dbReference type="Proteomes" id="UP001420932">
    <property type="component" value="Unassembled WGS sequence"/>
</dbReference>
<protein>
    <submittedName>
        <fullName evidence="2">Uncharacterized protein</fullName>
    </submittedName>
</protein>
<feature type="region of interest" description="Disordered" evidence="1">
    <location>
        <begin position="1"/>
        <end position="35"/>
    </location>
</feature>
<comment type="caution">
    <text evidence="2">The sequence shown here is derived from an EMBL/GenBank/DDBJ whole genome shotgun (WGS) entry which is preliminary data.</text>
</comment>
<name>A0AAP0P8V7_9MAGN</name>
<organism evidence="2 3">
    <name type="scientific">Stephania yunnanensis</name>
    <dbReference type="NCBI Taxonomy" id="152371"/>
    <lineage>
        <taxon>Eukaryota</taxon>
        <taxon>Viridiplantae</taxon>
        <taxon>Streptophyta</taxon>
        <taxon>Embryophyta</taxon>
        <taxon>Tracheophyta</taxon>
        <taxon>Spermatophyta</taxon>
        <taxon>Magnoliopsida</taxon>
        <taxon>Ranunculales</taxon>
        <taxon>Menispermaceae</taxon>
        <taxon>Menispermoideae</taxon>
        <taxon>Cissampelideae</taxon>
        <taxon>Stephania</taxon>
    </lineage>
</organism>
<gene>
    <name evidence="2" type="ORF">Syun_014818</name>
</gene>
<evidence type="ECO:0000256" key="1">
    <source>
        <dbReference type="SAM" id="MobiDB-lite"/>
    </source>
</evidence>
<proteinExistence type="predicted"/>
<evidence type="ECO:0000313" key="2">
    <source>
        <dbReference type="EMBL" id="KAK9135488.1"/>
    </source>
</evidence>
<keyword evidence="3" id="KW-1185">Reference proteome</keyword>
<dbReference type="EMBL" id="JBBNAF010000006">
    <property type="protein sequence ID" value="KAK9135488.1"/>
    <property type="molecule type" value="Genomic_DNA"/>
</dbReference>